<accession>X1T690</accession>
<sequence>MVEALTTQCSGRKSGPEAPNLSFIHGEGDVNKKLRNLFKEFKIP</sequence>
<dbReference type="EMBL" id="BARW01017295">
    <property type="protein sequence ID" value="GAJ00868.1"/>
    <property type="molecule type" value="Genomic_DNA"/>
</dbReference>
<proteinExistence type="predicted"/>
<feature type="compositionally biased region" description="Polar residues" evidence="1">
    <location>
        <begin position="1"/>
        <end position="11"/>
    </location>
</feature>
<name>X1T690_9ZZZZ</name>
<reference evidence="2" key="1">
    <citation type="journal article" date="2014" name="Front. Microbiol.">
        <title>High frequency of phylogenetically diverse reductive dehalogenase-homologous genes in deep subseafloor sedimentary metagenomes.</title>
        <authorList>
            <person name="Kawai M."/>
            <person name="Futagami T."/>
            <person name="Toyoda A."/>
            <person name="Takaki Y."/>
            <person name="Nishi S."/>
            <person name="Hori S."/>
            <person name="Arai W."/>
            <person name="Tsubouchi T."/>
            <person name="Morono Y."/>
            <person name="Uchiyama I."/>
            <person name="Ito T."/>
            <person name="Fujiyama A."/>
            <person name="Inagaki F."/>
            <person name="Takami H."/>
        </authorList>
    </citation>
    <scope>NUCLEOTIDE SEQUENCE</scope>
    <source>
        <strain evidence="2">Expedition CK06-06</strain>
    </source>
</reference>
<dbReference type="AlphaFoldDB" id="X1T690"/>
<evidence type="ECO:0000313" key="2">
    <source>
        <dbReference type="EMBL" id="GAJ00868.1"/>
    </source>
</evidence>
<comment type="caution">
    <text evidence="2">The sequence shown here is derived from an EMBL/GenBank/DDBJ whole genome shotgun (WGS) entry which is preliminary data.</text>
</comment>
<protein>
    <submittedName>
        <fullName evidence="2">Uncharacterized protein</fullName>
    </submittedName>
</protein>
<evidence type="ECO:0000256" key="1">
    <source>
        <dbReference type="SAM" id="MobiDB-lite"/>
    </source>
</evidence>
<organism evidence="2">
    <name type="scientific">marine sediment metagenome</name>
    <dbReference type="NCBI Taxonomy" id="412755"/>
    <lineage>
        <taxon>unclassified sequences</taxon>
        <taxon>metagenomes</taxon>
        <taxon>ecological metagenomes</taxon>
    </lineage>
</organism>
<feature type="non-terminal residue" evidence="2">
    <location>
        <position position="44"/>
    </location>
</feature>
<gene>
    <name evidence="2" type="ORF">S12H4_29913</name>
</gene>
<feature type="region of interest" description="Disordered" evidence="1">
    <location>
        <begin position="1"/>
        <end position="20"/>
    </location>
</feature>